<dbReference type="EMBL" id="CP003191">
    <property type="protein sequence ID" value="AEW21720.1"/>
    <property type="molecule type" value="Genomic_DNA"/>
</dbReference>
<dbReference type="HOGENOM" id="CLU_1348372_0_0_10"/>
<dbReference type="KEGG" id="tfo:BFO_1859"/>
<dbReference type="eggNOG" id="ENOG5033W3Y">
    <property type="taxonomic scope" value="Bacteria"/>
</dbReference>
<evidence type="ECO:0000313" key="1">
    <source>
        <dbReference type="EMBL" id="AEW21720.1"/>
    </source>
</evidence>
<sequence length="203" mass="24111">MLLSLFSLQYLYGQTPLSLIKEKYGELDSIQYLNDLNEAVFQSVIRDFGEPLEDHIKERTNSIRNGISGQTIKFVLNVEIDTAKLYTDSCLIIKDFRFNFNIYCYDSKLNPTYYVFFVDNQLDIYGTIYPTYSKRYAKQVKFAIRQIIGKDPQYILECAHLPNTILYVKDDNIFVYRVLQKEIYQLNDYVAKFKDSKYFYVRQ</sequence>
<gene>
    <name evidence="1" type="ordered locus">BFO_1859</name>
</gene>
<accession>G8UP59</accession>
<name>G8UP59_TANFA</name>
<proteinExistence type="predicted"/>
<keyword evidence="2" id="KW-1185">Reference proteome</keyword>
<dbReference type="STRING" id="203275.BFO_1859"/>
<organism evidence="1 2">
    <name type="scientific">Tannerella forsythia (strain ATCC 43037 / JCM 10827 / CCUG 21028 A / KCTC 5666 / FDC 338)</name>
    <name type="common">Bacteroides forsythus</name>
    <dbReference type="NCBI Taxonomy" id="203275"/>
    <lineage>
        <taxon>Bacteria</taxon>
        <taxon>Pseudomonadati</taxon>
        <taxon>Bacteroidota</taxon>
        <taxon>Bacteroidia</taxon>
        <taxon>Bacteroidales</taxon>
        <taxon>Tannerellaceae</taxon>
        <taxon>Tannerella</taxon>
    </lineage>
</organism>
<protein>
    <submittedName>
        <fullName evidence="1">Uncharacterized protein</fullName>
    </submittedName>
</protein>
<reference evidence="2" key="1">
    <citation type="submission" date="2011-12" db="EMBL/GenBank/DDBJ databases">
        <title>Complete sequence of Tannerella forsythia ATCC 43037.</title>
        <authorList>
            <person name="Dewhirst F."/>
            <person name="Tanner A."/>
            <person name="Izard J."/>
            <person name="Brinkac L."/>
            <person name="Durkin A.S."/>
            <person name="Hostetler J."/>
            <person name="Shetty J."/>
            <person name="Torralba M."/>
            <person name="Gill S."/>
            <person name="Nelson K."/>
        </authorList>
    </citation>
    <scope>NUCLEOTIDE SEQUENCE [LARGE SCALE GENOMIC DNA]</scope>
    <source>
        <strain evidence="2">ATCC 43037 / JCM 10827 / CCUG 33226 / KCTC 5666 / FDC 338</strain>
    </source>
</reference>
<evidence type="ECO:0000313" key="2">
    <source>
        <dbReference type="Proteomes" id="UP000005436"/>
    </source>
</evidence>
<dbReference type="Proteomes" id="UP000005436">
    <property type="component" value="Chromosome"/>
</dbReference>
<dbReference type="AlphaFoldDB" id="G8UP59"/>